<dbReference type="EMBL" id="CP012023">
    <property type="protein sequence ID" value="ALI54176.1"/>
    <property type="molecule type" value="Genomic_DNA"/>
</dbReference>
<proteinExistence type="predicted"/>
<dbReference type="KEGG" id="cmar:IMCC12053_226"/>
<organism evidence="1 2">
    <name type="scientific">Celeribacter marinus</name>
    <dbReference type="NCBI Taxonomy" id="1397108"/>
    <lineage>
        <taxon>Bacteria</taxon>
        <taxon>Pseudomonadati</taxon>
        <taxon>Pseudomonadota</taxon>
        <taxon>Alphaproteobacteria</taxon>
        <taxon>Rhodobacterales</taxon>
        <taxon>Roseobacteraceae</taxon>
        <taxon>Celeribacter</taxon>
    </lineage>
</organism>
<gene>
    <name evidence="1" type="ORF">IMCC12053_226</name>
</gene>
<accession>A0A0P0A8B1</accession>
<name>A0A0P0A8B1_9RHOB</name>
<evidence type="ECO:0000313" key="2">
    <source>
        <dbReference type="Proteomes" id="UP000064920"/>
    </source>
</evidence>
<dbReference type="Proteomes" id="UP000064920">
    <property type="component" value="Chromosome"/>
</dbReference>
<dbReference type="AlphaFoldDB" id="A0A0P0A8B1"/>
<sequence>MICPLTVRASFTLLNSMCASFDVRGTALTFAKHGGAGDLSHINRDVI</sequence>
<evidence type="ECO:0000313" key="1">
    <source>
        <dbReference type="EMBL" id="ALI54176.1"/>
    </source>
</evidence>
<keyword evidence="2" id="KW-1185">Reference proteome</keyword>
<reference evidence="1 2" key="1">
    <citation type="submission" date="2015-05" db="EMBL/GenBank/DDBJ databases">
        <authorList>
            <person name="Wang D.B."/>
            <person name="Wang M."/>
        </authorList>
    </citation>
    <scope>NUCLEOTIDE SEQUENCE [LARGE SCALE GENOMIC DNA]</scope>
    <source>
        <strain evidence="1 2">IMCC 12053</strain>
    </source>
</reference>
<protein>
    <submittedName>
        <fullName evidence="1">Uncharacterized protein</fullName>
    </submittedName>
</protein>